<dbReference type="AlphaFoldDB" id="A0A6J4KNX2"/>
<reference evidence="2" key="1">
    <citation type="submission" date="2020-02" db="EMBL/GenBank/DDBJ databases">
        <authorList>
            <person name="Meier V. D."/>
        </authorList>
    </citation>
    <scope>NUCLEOTIDE SEQUENCE</scope>
    <source>
        <strain evidence="2">AVDCRST_MAG07</strain>
    </source>
</reference>
<keyword evidence="1" id="KW-0472">Membrane</keyword>
<evidence type="ECO:0000256" key="1">
    <source>
        <dbReference type="SAM" id="Phobius"/>
    </source>
</evidence>
<name>A0A6J4KNX2_9ACTN</name>
<gene>
    <name evidence="2" type="ORF">AVDCRST_MAG07-592</name>
</gene>
<keyword evidence="1" id="KW-0812">Transmembrane</keyword>
<accession>A0A6J4KNX2</accession>
<keyword evidence="1" id="KW-1133">Transmembrane helix</keyword>
<sequence>MDALTEVLPWSISGSSRDERLYVLTLALLLAGTVLALGAVAVPRLEGFAVALASGGAAAWLLSNAPGEGASLVEVFHGNGVTVADLAAVPAGALVLLLCARRLHDG</sequence>
<feature type="transmembrane region" description="Helical" evidence="1">
    <location>
        <begin position="83"/>
        <end position="100"/>
    </location>
</feature>
<feature type="transmembrane region" description="Helical" evidence="1">
    <location>
        <begin position="20"/>
        <end position="40"/>
    </location>
</feature>
<organism evidence="2">
    <name type="scientific">uncultured Frankineae bacterium</name>
    <dbReference type="NCBI Taxonomy" id="437475"/>
    <lineage>
        <taxon>Bacteria</taxon>
        <taxon>Bacillati</taxon>
        <taxon>Actinomycetota</taxon>
        <taxon>Actinomycetes</taxon>
        <taxon>Frankiales</taxon>
        <taxon>environmental samples</taxon>
    </lineage>
</organism>
<evidence type="ECO:0000313" key="2">
    <source>
        <dbReference type="EMBL" id="CAA9311093.1"/>
    </source>
</evidence>
<protein>
    <submittedName>
        <fullName evidence="2">Uncharacterized protein</fullName>
    </submittedName>
</protein>
<dbReference type="EMBL" id="CADCUB010000027">
    <property type="protein sequence ID" value="CAA9311093.1"/>
    <property type="molecule type" value="Genomic_DNA"/>
</dbReference>
<proteinExistence type="predicted"/>